<proteinExistence type="predicted"/>
<feature type="signal peptide" evidence="1">
    <location>
        <begin position="1"/>
        <end position="20"/>
    </location>
</feature>
<gene>
    <name evidence="2" type="ORF">SBOR_1908</name>
</gene>
<sequence>MNHLYVFGILLLGAVQSVYCLPEALRHRSDTCAPSLITTTYVSTISTVKTVSHSCFTRTTTTIQNSFPCSGTKTFNRATCPPVPLCIILSTTTITVPPSDRCCKATPTVTVPGACAKCQTGCATELSTVTVTARPLPYNPGGPQLPPTKRPGGSIIPCTSTLSRLDQFGLGPTETIFPSTVTATSSVDCAGCEALSVVFFGGVGPVVIVTTTVEASVPTTTTAFVCSATPA</sequence>
<evidence type="ECO:0000313" key="2">
    <source>
        <dbReference type="EMBL" id="ESZ97721.1"/>
    </source>
</evidence>
<protein>
    <submittedName>
        <fullName evidence="2">Uncharacterized protein</fullName>
    </submittedName>
</protein>
<dbReference type="OrthoDB" id="3546586at2759"/>
<name>W9CPD1_SCLBF</name>
<feature type="chain" id="PRO_5004920647" evidence="1">
    <location>
        <begin position="21"/>
        <end position="231"/>
    </location>
</feature>
<dbReference type="HOGENOM" id="CLU_1189757_0_0_1"/>
<dbReference type="Proteomes" id="UP000019487">
    <property type="component" value="Unassembled WGS sequence"/>
</dbReference>
<evidence type="ECO:0000256" key="1">
    <source>
        <dbReference type="SAM" id="SignalP"/>
    </source>
</evidence>
<organism evidence="2 3">
    <name type="scientific">Sclerotinia borealis (strain F-4128)</name>
    <dbReference type="NCBI Taxonomy" id="1432307"/>
    <lineage>
        <taxon>Eukaryota</taxon>
        <taxon>Fungi</taxon>
        <taxon>Dikarya</taxon>
        <taxon>Ascomycota</taxon>
        <taxon>Pezizomycotina</taxon>
        <taxon>Leotiomycetes</taxon>
        <taxon>Helotiales</taxon>
        <taxon>Sclerotiniaceae</taxon>
        <taxon>Sclerotinia</taxon>
    </lineage>
</organism>
<evidence type="ECO:0000313" key="3">
    <source>
        <dbReference type="Proteomes" id="UP000019487"/>
    </source>
</evidence>
<reference evidence="2 3" key="1">
    <citation type="journal article" date="2014" name="Genome Announc.">
        <title>Draft genome sequence of Sclerotinia borealis, a psychrophilic plant pathogenic fungus.</title>
        <authorList>
            <person name="Mardanov A.V."/>
            <person name="Beletsky A.V."/>
            <person name="Kadnikov V.V."/>
            <person name="Ignatov A.N."/>
            <person name="Ravin N.V."/>
        </authorList>
    </citation>
    <scope>NUCLEOTIDE SEQUENCE [LARGE SCALE GENOMIC DNA]</scope>
    <source>
        <strain evidence="3">F-4157</strain>
    </source>
</reference>
<accession>W9CPD1</accession>
<dbReference type="EMBL" id="AYSA01000073">
    <property type="protein sequence ID" value="ESZ97721.1"/>
    <property type="molecule type" value="Genomic_DNA"/>
</dbReference>
<keyword evidence="3" id="KW-1185">Reference proteome</keyword>
<comment type="caution">
    <text evidence="2">The sequence shown here is derived from an EMBL/GenBank/DDBJ whole genome shotgun (WGS) entry which is preliminary data.</text>
</comment>
<dbReference type="AlphaFoldDB" id="W9CPD1"/>
<keyword evidence="1" id="KW-0732">Signal</keyword>